<evidence type="ECO:0000313" key="2">
    <source>
        <dbReference type="EMBL" id="MFC3672327.1"/>
    </source>
</evidence>
<accession>A0ABV7V607</accession>
<comment type="caution">
    <text evidence="2">The sequence shown here is derived from an EMBL/GenBank/DDBJ whole genome shotgun (WGS) entry which is preliminary data.</text>
</comment>
<feature type="domain" description="Tox-ART-HYD1" evidence="1">
    <location>
        <begin position="1"/>
        <end position="100"/>
    </location>
</feature>
<protein>
    <submittedName>
        <fullName evidence="2">HYD1 signature containing ADP-ribosyltransferase family protein</fullName>
    </submittedName>
</protein>
<dbReference type="Proteomes" id="UP001595683">
    <property type="component" value="Unassembled WGS sequence"/>
</dbReference>
<keyword evidence="3" id="KW-1185">Reference proteome</keyword>
<proteinExistence type="predicted"/>
<name>A0ABV7V607_9SPHN</name>
<organism evidence="2 3">
    <name type="scientific">Novosphingobium pokkalii</name>
    <dbReference type="NCBI Taxonomy" id="1770194"/>
    <lineage>
        <taxon>Bacteria</taxon>
        <taxon>Pseudomonadati</taxon>
        <taxon>Pseudomonadota</taxon>
        <taxon>Alphaproteobacteria</taxon>
        <taxon>Sphingomonadales</taxon>
        <taxon>Sphingomonadaceae</taxon>
        <taxon>Novosphingobium</taxon>
    </lineage>
</organism>
<dbReference type="EMBL" id="JBHRYE010000021">
    <property type="protein sequence ID" value="MFC3672327.1"/>
    <property type="molecule type" value="Genomic_DNA"/>
</dbReference>
<dbReference type="RefSeq" id="WP_191324229.1">
    <property type="nucleotide sequence ID" value="NZ_BMZP01000007.1"/>
</dbReference>
<reference evidence="3" key="1">
    <citation type="journal article" date="2019" name="Int. J. Syst. Evol. Microbiol.">
        <title>The Global Catalogue of Microorganisms (GCM) 10K type strain sequencing project: providing services to taxonomists for standard genome sequencing and annotation.</title>
        <authorList>
            <consortium name="The Broad Institute Genomics Platform"/>
            <consortium name="The Broad Institute Genome Sequencing Center for Infectious Disease"/>
            <person name="Wu L."/>
            <person name="Ma J."/>
        </authorList>
    </citation>
    <scope>NUCLEOTIDE SEQUENCE [LARGE SCALE GENOMIC DNA]</scope>
    <source>
        <strain evidence="3">KCTC 42224</strain>
    </source>
</reference>
<sequence length="110" mass="11780">MYHYTNEAGAAGIAESGSLNPSLWRVGTKDVRYGNGQYVSDIVPGTRTPSQLSRDFLGQPFQGNRFTHYVEIDATGSGAIQGRPGVFVIPNEAPLDLTGRLLSSGKVPVK</sequence>
<gene>
    <name evidence="2" type="ORF">ACFOOT_12935</name>
</gene>
<evidence type="ECO:0000313" key="3">
    <source>
        <dbReference type="Proteomes" id="UP001595683"/>
    </source>
</evidence>
<dbReference type="Pfam" id="PF15633">
    <property type="entry name" value="Tox-ART-HYD1"/>
    <property type="match status" value="1"/>
</dbReference>
<evidence type="ECO:0000259" key="1">
    <source>
        <dbReference type="Pfam" id="PF15633"/>
    </source>
</evidence>
<dbReference type="InterPro" id="IPR028920">
    <property type="entry name" value="Tox-ART-HYD1_dom"/>
</dbReference>